<evidence type="ECO:0000313" key="3">
    <source>
        <dbReference type="EMBL" id="EYR62097.1"/>
    </source>
</evidence>
<dbReference type="PROSITE" id="PS51257">
    <property type="entry name" value="PROKAR_LIPOPROTEIN"/>
    <property type="match status" value="1"/>
</dbReference>
<dbReference type="Pfam" id="PF13416">
    <property type="entry name" value="SBP_bac_8"/>
    <property type="match status" value="1"/>
</dbReference>
<evidence type="ECO:0000256" key="2">
    <source>
        <dbReference type="SAM" id="SignalP"/>
    </source>
</evidence>
<dbReference type="RefSeq" id="WP_034228867.1">
    <property type="nucleotide sequence ID" value="NZ_AXCW01000332.1"/>
</dbReference>
<dbReference type="InterPro" id="IPR006059">
    <property type="entry name" value="SBP"/>
</dbReference>
<comment type="caution">
    <text evidence="3">The sequence shown here is derived from an EMBL/GenBank/DDBJ whole genome shotgun (WGS) entry which is preliminary data.</text>
</comment>
<protein>
    <submittedName>
        <fullName evidence="3">ABC transporter substrate-binding protein</fullName>
    </submittedName>
</protein>
<feature type="compositionally biased region" description="Low complexity" evidence="1">
    <location>
        <begin position="31"/>
        <end position="40"/>
    </location>
</feature>
<feature type="region of interest" description="Disordered" evidence="1">
    <location>
        <begin position="26"/>
        <end position="45"/>
    </location>
</feature>
<sequence>MRIVRSGAILLAGVLALTACAGAAEDEAPEAPEAGGSAAEEPAEEGAEIRLWLNGGDTSDELREWLVATFEEQNPGSTLLIEEQDWSGLVPRLQTALTSEEQTPDVVEIGNTQAPAFSYAGAFADLTDLYEEVGGEDLLPGFVAAGSADGAVYALPYYSGARAVFYRKDLFEAAGVEVPTTLAEFTDAAVALQEAAPGDAEPFSGVWLPGQDWYNGTAWIYTYGGDLAVRDGDRWVGALSSPESQEALAEVQRLFTEGTSAPVDADSAEPWVPFNNGEAAMFSAPTWARWSIDLPECNQGVDPDDTSDEATALRAEQQACNEEKTGIFPLPGLEEGSAATVFAGGSNIAVPAKSGNQELAKNLLRIIFSEEYQTMLAGGGLIPGNSAYADAMGDDVYAKAAVTAALGAKLTPAAERWADVEADRLLEDFFQKIAGGADIATTAAETDRLLEETLN</sequence>
<dbReference type="InterPro" id="IPR050490">
    <property type="entry name" value="Bact_solute-bd_prot1"/>
</dbReference>
<name>A0A021VSQ4_9CELL</name>
<dbReference type="EMBL" id="AXCW01000332">
    <property type="protein sequence ID" value="EYR62097.1"/>
    <property type="molecule type" value="Genomic_DNA"/>
</dbReference>
<accession>A0A021VSQ4</accession>
<evidence type="ECO:0000256" key="1">
    <source>
        <dbReference type="SAM" id="MobiDB-lite"/>
    </source>
</evidence>
<dbReference type="PANTHER" id="PTHR43649">
    <property type="entry name" value="ARABINOSE-BINDING PROTEIN-RELATED"/>
    <property type="match status" value="1"/>
</dbReference>
<proteinExistence type="predicted"/>
<feature type="chain" id="PRO_5001497282" evidence="2">
    <location>
        <begin position="24"/>
        <end position="455"/>
    </location>
</feature>
<organism evidence="3 4">
    <name type="scientific">Actinotalea ferrariae CF5-4</name>
    <dbReference type="NCBI Taxonomy" id="948458"/>
    <lineage>
        <taxon>Bacteria</taxon>
        <taxon>Bacillati</taxon>
        <taxon>Actinomycetota</taxon>
        <taxon>Actinomycetes</taxon>
        <taxon>Micrococcales</taxon>
        <taxon>Cellulomonadaceae</taxon>
        <taxon>Actinotalea</taxon>
    </lineage>
</organism>
<keyword evidence="4" id="KW-1185">Reference proteome</keyword>
<reference evidence="3 4" key="1">
    <citation type="submission" date="2014-01" db="EMBL/GenBank/DDBJ databases">
        <title>Actinotalea ferrariae CF5-4.</title>
        <authorList>
            <person name="Chen F."/>
            <person name="Li Y."/>
            <person name="Wang G."/>
        </authorList>
    </citation>
    <scope>NUCLEOTIDE SEQUENCE [LARGE SCALE GENOMIC DNA]</scope>
    <source>
        <strain evidence="3 4">CF5-4</strain>
    </source>
</reference>
<dbReference type="Gene3D" id="3.40.190.10">
    <property type="entry name" value="Periplasmic binding protein-like II"/>
    <property type="match status" value="1"/>
</dbReference>
<dbReference type="SUPFAM" id="SSF53850">
    <property type="entry name" value="Periplasmic binding protein-like II"/>
    <property type="match status" value="1"/>
</dbReference>
<dbReference type="OrthoDB" id="2507686at2"/>
<evidence type="ECO:0000313" key="4">
    <source>
        <dbReference type="Proteomes" id="UP000019753"/>
    </source>
</evidence>
<dbReference type="PANTHER" id="PTHR43649:SF12">
    <property type="entry name" value="DIACETYLCHITOBIOSE BINDING PROTEIN DASA"/>
    <property type="match status" value="1"/>
</dbReference>
<dbReference type="AlphaFoldDB" id="A0A021VSQ4"/>
<gene>
    <name evidence="3" type="ORF">N866_11920</name>
</gene>
<keyword evidence="2" id="KW-0732">Signal</keyword>
<feature type="signal peptide" evidence="2">
    <location>
        <begin position="1"/>
        <end position="23"/>
    </location>
</feature>
<dbReference type="Proteomes" id="UP000019753">
    <property type="component" value="Unassembled WGS sequence"/>
</dbReference>